<dbReference type="InterPro" id="IPR032710">
    <property type="entry name" value="NTF2-like_dom_sf"/>
</dbReference>
<dbReference type="PANTHER" id="PTHR10693">
    <property type="entry name" value="RAS GTPASE-ACTIVATING PROTEIN-BINDING PROTEIN"/>
    <property type="match status" value="1"/>
</dbReference>
<dbReference type="PANTHER" id="PTHR10693:SF79">
    <property type="entry name" value="NUCLEAR TRANSPORT FACTOR 2 (NTF2) FAMILY PROTEIN"/>
    <property type="match status" value="1"/>
</dbReference>
<evidence type="ECO:0000256" key="2">
    <source>
        <dbReference type="PROSITE-ProRule" id="PRU00176"/>
    </source>
</evidence>
<accession>A0A7G2E565</accession>
<evidence type="ECO:0000256" key="1">
    <source>
        <dbReference type="ARBA" id="ARBA00022884"/>
    </source>
</evidence>
<dbReference type="PROSITE" id="PS50102">
    <property type="entry name" value="RRM"/>
    <property type="match status" value="1"/>
</dbReference>
<dbReference type="AlphaFoldDB" id="A0A7G2E565"/>
<dbReference type="InterPro" id="IPR012677">
    <property type="entry name" value="Nucleotide-bd_a/b_plait_sf"/>
</dbReference>
<feature type="domain" description="NTF2" evidence="5">
    <location>
        <begin position="13"/>
        <end position="104"/>
    </location>
</feature>
<dbReference type="Gene3D" id="3.30.70.330">
    <property type="match status" value="1"/>
</dbReference>
<dbReference type="PROSITE" id="PS50177">
    <property type="entry name" value="NTF2_DOMAIN"/>
    <property type="match status" value="1"/>
</dbReference>
<dbReference type="EMBL" id="LR881466">
    <property type="protein sequence ID" value="CAD5316724.1"/>
    <property type="molecule type" value="Genomic_DNA"/>
</dbReference>
<keyword evidence="1 2" id="KW-0694">RNA-binding</keyword>
<evidence type="ECO:0000256" key="3">
    <source>
        <dbReference type="SAM" id="MobiDB-lite"/>
    </source>
</evidence>
<dbReference type="InterPro" id="IPR039539">
    <property type="entry name" value="Ras_GTPase_bind_prot"/>
</dbReference>
<protein>
    <submittedName>
        <fullName evidence="6">(thale cress) hypothetical protein</fullName>
    </submittedName>
</protein>
<evidence type="ECO:0000313" key="7">
    <source>
        <dbReference type="Proteomes" id="UP000516314"/>
    </source>
</evidence>
<dbReference type="InterPro" id="IPR000504">
    <property type="entry name" value="RRM_dom"/>
</dbReference>
<dbReference type="InterPro" id="IPR035979">
    <property type="entry name" value="RBD_domain_sf"/>
</dbReference>
<sequence>MATEGVVPSAQDIAAEFVRQYYHVLGQLPHEARRLYVDASVVSRPDVTGTMMSFTSVENSLEDGIFIMVIGFMTGKDNQRRKFSQMFYLARQNTLVVLNDMLRYVDQEDSSSTETPCEPVTEIVRPADGLKKAEKTELKQKNVASVEKSVNAAVEKNAAPLDNGKMKQSEKAVITQKVTEPDAAPQPDGAKRSFADIVGSMAKNAAPFQVKSPVQAPVQKPKYVGQPRAAAAPQKPAYVSKSIKKNDQKVIEVPGTSIFVANLPLNAMPPQLFELFKDFGPIKENGIQVRSSRGNANPVCFGFISFETVASVQSVLQAAKNTPFMLADRKLRVKEKEVDYDGSKPSGKTKGGSNKTQNGSADSSKTENGSADDSKTNGSAEDGEKEFKQIDSKIFTSLDEANLRVSFDLVSVSGRIDGFTAKDDRWKTFVSSGYMCIRC</sequence>
<gene>
    <name evidence="6" type="ORF">AT9943_LOCUS5034</name>
</gene>
<dbReference type="Gene3D" id="3.10.450.50">
    <property type="match status" value="2"/>
</dbReference>
<reference evidence="6 7" key="1">
    <citation type="submission" date="2020-09" db="EMBL/GenBank/DDBJ databases">
        <authorList>
            <person name="Ashkenazy H."/>
        </authorList>
    </citation>
    <scope>NUCLEOTIDE SEQUENCE [LARGE SCALE GENOMIC DNA]</scope>
    <source>
        <strain evidence="7">cv. Cdm-0</strain>
    </source>
</reference>
<dbReference type="CDD" id="cd00590">
    <property type="entry name" value="RRM_SF"/>
    <property type="match status" value="1"/>
</dbReference>
<feature type="compositionally biased region" description="Polar residues" evidence="3">
    <location>
        <begin position="360"/>
        <end position="379"/>
    </location>
</feature>
<dbReference type="InterPro" id="IPR002075">
    <property type="entry name" value="NTF2_dom"/>
</dbReference>
<feature type="region of interest" description="Disordered" evidence="3">
    <location>
        <begin position="336"/>
        <end position="385"/>
    </location>
</feature>
<dbReference type="SUPFAM" id="SSF54427">
    <property type="entry name" value="NTF2-like"/>
    <property type="match status" value="1"/>
</dbReference>
<proteinExistence type="predicted"/>
<evidence type="ECO:0000313" key="6">
    <source>
        <dbReference type="EMBL" id="CAD5316724.1"/>
    </source>
</evidence>
<dbReference type="Proteomes" id="UP000516314">
    <property type="component" value="Chromosome 1"/>
</dbReference>
<dbReference type="GO" id="GO:0003723">
    <property type="term" value="F:RNA binding"/>
    <property type="evidence" value="ECO:0007669"/>
    <property type="project" value="UniProtKB-UniRule"/>
</dbReference>
<evidence type="ECO:0000259" key="4">
    <source>
        <dbReference type="PROSITE" id="PS50102"/>
    </source>
</evidence>
<dbReference type="Pfam" id="PF00076">
    <property type="entry name" value="RRM_1"/>
    <property type="match status" value="1"/>
</dbReference>
<organism evidence="6 7">
    <name type="scientific">Arabidopsis thaliana</name>
    <name type="common">Mouse-ear cress</name>
    <dbReference type="NCBI Taxonomy" id="3702"/>
    <lineage>
        <taxon>Eukaryota</taxon>
        <taxon>Viridiplantae</taxon>
        <taxon>Streptophyta</taxon>
        <taxon>Embryophyta</taxon>
        <taxon>Tracheophyta</taxon>
        <taxon>Spermatophyta</taxon>
        <taxon>Magnoliopsida</taxon>
        <taxon>eudicotyledons</taxon>
        <taxon>Gunneridae</taxon>
        <taxon>Pentapetalae</taxon>
        <taxon>rosids</taxon>
        <taxon>malvids</taxon>
        <taxon>Brassicales</taxon>
        <taxon>Brassicaceae</taxon>
        <taxon>Camelineae</taxon>
        <taxon>Arabidopsis</taxon>
    </lineage>
</organism>
<evidence type="ECO:0000259" key="5">
    <source>
        <dbReference type="PROSITE" id="PS50177"/>
    </source>
</evidence>
<dbReference type="GO" id="GO:0005737">
    <property type="term" value="C:cytoplasm"/>
    <property type="evidence" value="ECO:0007669"/>
    <property type="project" value="UniProtKB-ARBA"/>
</dbReference>
<dbReference type="Pfam" id="PF02136">
    <property type="entry name" value="NTF2"/>
    <property type="match status" value="2"/>
</dbReference>
<dbReference type="SUPFAM" id="SSF54928">
    <property type="entry name" value="RNA-binding domain, RBD"/>
    <property type="match status" value="1"/>
</dbReference>
<dbReference type="SMART" id="SM00360">
    <property type="entry name" value="RRM"/>
    <property type="match status" value="1"/>
</dbReference>
<dbReference type="InterPro" id="IPR018222">
    <property type="entry name" value="Nuclear_transport_factor_2_euk"/>
</dbReference>
<feature type="domain" description="RRM" evidence="4">
    <location>
        <begin position="256"/>
        <end position="338"/>
    </location>
</feature>
<dbReference type="CDD" id="cd00780">
    <property type="entry name" value="NTF2"/>
    <property type="match status" value="1"/>
</dbReference>
<feature type="compositionally biased region" description="Low complexity" evidence="3">
    <location>
        <begin position="343"/>
        <end position="359"/>
    </location>
</feature>
<name>A0A7G2E565_ARATH</name>